<protein>
    <recommendedName>
        <fullName evidence="4 8">Methionyl-tRNA formyltransferase</fullName>
        <ecNumber evidence="3 8">2.1.2.9</ecNumber>
    </recommendedName>
</protein>
<dbReference type="CDD" id="cd08646">
    <property type="entry name" value="FMT_core_Met-tRNA-FMT_N"/>
    <property type="match status" value="1"/>
</dbReference>
<evidence type="ECO:0000256" key="2">
    <source>
        <dbReference type="ARBA" id="ARBA00010699"/>
    </source>
</evidence>
<dbReference type="CDD" id="cd08704">
    <property type="entry name" value="Met_tRNA_FMT_C"/>
    <property type="match status" value="1"/>
</dbReference>
<evidence type="ECO:0000256" key="4">
    <source>
        <dbReference type="ARBA" id="ARBA00016014"/>
    </source>
</evidence>
<dbReference type="InterPro" id="IPR005794">
    <property type="entry name" value="Fmt"/>
</dbReference>
<evidence type="ECO:0000256" key="5">
    <source>
        <dbReference type="ARBA" id="ARBA00022679"/>
    </source>
</evidence>
<feature type="domain" description="Formyl transferase N-terminal" evidence="9">
    <location>
        <begin position="19"/>
        <end position="195"/>
    </location>
</feature>
<comment type="similarity">
    <text evidence="2 8">Belongs to the Fmt family.</text>
</comment>
<accession>A0A2G9YZB5</accession>
<name>A0A2G9YZB5_9BACT</name>
<dbReference type="PROSITE" id="PS00373">
    <property type="entry name" value="GART"/>
    <property type="match status" value="1"/>
</dbReference>
<evidence type="ECO:0000256" key="8">
    <source>
        <dbReference type="HAMAP-Rule" id="MF_00182"/>
    </source>
</evidence>
<evidence type="ECO:0000256" key="1">
    <source>
        <dbReference type="ARBA" id="ARBA00002606"/>
    </source>
</evidence>
<evidence type="ECO:0000259" key="10">
    <source>
        <dbReference type="Pfam" id="PF02911"/>
    </source>
</evidence>
<keyword evidence="6 8" id="KW-0648">Protein biosynthesis</keyword>
<organism evidence="11 12">
    <name type="scientific">Candidatus Nealsonbacteria bacterium CG23_combo_of_CG06-09_8_20_14_all_36_125</name>
    <dbReference type="NCBI Taxonomy" id="1974719"/>
    <lineage>
        <taxon>Bacteria</taxon>
        <taxon>Candidatus Nealsoniibacteriota</taxon>
    </lineage>
</organism>
<dbReference type="InterPro" id="IPR011034">
    <property type="entry name" value="Formyl_transferase-like_C_sf"/>
</dbReference>
<dbReference type="InterPro" id="IPR036477">
    <property type="entry name" value="Formyl_transf_N_sf"/>
</dbReference>
<dbReference type="Gene3D" id="3.10.25.10">
    <property type="entry name" value="Formyl transferase, C-terminal domain"/>
    <property type="match status" value="1"/>
</dbReference>
<dbReference type="NCBIfam" id="TIGR00460">
    <property type="entry name" value="fmt"/>
    <property type="match status" value="1"/>
</dbReference>
<dbReference type="AlphaFoldDB" id="A0A2G9YZB5"/>
<dbReference type="InterPro" id="IPR001555">
    <property type="entry name" value="GART_AS"/>
</dbReference>
<dbReference type="PANTHER" id="PTHR11138:SF5">
    <property type="entry name" value="METHIONYL-TRNA FORMYLTRANSFERASE, MITOCHONDRIAL"/>
    <property type="match status" value="1"/>
</dbReference>
<dbReference type="Pfam" id="PF02911">
    <property type="entry name" value="Formyl_trans_C"/>
    <property type="match status" value="1"/>
</dbReference>
<keyword evidence="5 8" id="KW-0808">Transferase</keyword>
<evidence type="ECO:0000256" key="6">
    <source>
        <dbReference type="ARBA" id="ARBA00022917"/>
    </source>
</evidence>
<evidence type="ECO:0000313" key="12">
    <source>
        <dbReference type="Proteomes" id="UP000237258"/>
    </source>
</evidence>
<dbReference type="InterPro" id="IPR044135">
    <property type="entry name" value="Met-tRNA-FMT_C"/>
</dbReference>
<dbReference type="SUPFAM" id="SSF53328">
    <property type="entry name" value="Formyltransferase"/>
    <property type="match status" value="1"/>
</dbReference>
<dbReference type="Gene3D" id="3.40.50.170">
    <property type="entry name" value="Formyl transferase, N-terminal domain"/>
    <property type="match status" value="1"/>
</dbReference>
<evidence type="ECO:0000313" key="11">
    <source>
        <dbReference type="EMBL" id="PIP24586.1"/>
    </source>
</evidence>
<feature type="domain" description="Formyl transferase C-terminal" evidence="10">
    <location>
        <begin position="219"/>
        <end position="329"/>
    </location>
</feature>
<dbReference type="GO" id="GO:0005829">
    <property type="term" value="C:cytosol"/>
    <property type="evidence" value="ECO:0007669"/>
    <property type="project" value="TreeGrafter"/>
</dbReference>
<dbReference type="InterPro" id="IPR037022">
    <property type="entry name" value="Formyl_trans_C_sf"/>
</dbReference>
<dbReference type="Proteomes" id="UP000237258">
    <property type="component" value="Unassembled WGS sequence"/>
</dbReference>
<dbReference type="InterPro" id="IPR002376">
    <property type="entry name" value="Formyl_transf_N"/>
</dbReference>
<reference evidence="11 12" key="1">
    <citation type="submission" date="2017-09" db="EMBL/GenBank/DDBJ databases">
        <title>Depth-based differentiation of microbial function through sediment-hosted aquifers and enrichment of novel symbionts in the deep terrestrial subsurface.</title>
        <authorList>
            <person name="Probst A.J."/>
            <person name="Ladd B."/>
            <person name="Jarett J.K."/>
            <person name="Geller-Mcgrath D.E."/>
            <person name="Sieber C.M."/>
            <person name="Emerson J.B."/>
            <person name="Anantharaman K."/>
            <person name="Thomas B.C."/>
            <person name="Malmstrom R."/>
            <person name="Stieglmeier M."/>
            <person name="Klingl A."/>
            <person name="Woyke T."/>
            <person name="Ryan C.M."/>
            <person name="Banfield J.F."/>
        </authorList>
    </citation>
    <scope>NUCLEOTIDE SEQUENCE [LARGE SCALE GENOMIC DNA]</scope>
    <source>
        <strain evidence="11">CG23_combo_of_CG06-09_8_20_14_all_36_125</strain>
    </source>
</reference>
<comment type="caution">
    <text evidence="11">The sequence shown here is derived from an EMBL/GenBank/DDBJ whole genome shotgun (WGS) entry which is preliminary data.</text>
</comment>
<dbReference type="InterPro" id="IPR041711">
    <property type="entry name" value="Met-tRNA-FMT_N"/>
</dbReference>
<dbReference type="PANTHER" id="PTHR11138">
    <property type="entry name" value="METHIONYL-TRNA FORMYLTRANSFERASE"/>
    <property type="match status" value="1"/>
</dbReference>
<comment type="function">
    <text evidence="1 8">Attaches a formyl group to the free amino group of methionyl-tRNA(fMet). The formyl group appears to play a dual role in the initiator identity of N-formylmethionyl-tRNA by promoting its recognition by IF2 and preventing the misappropriation of this tRNA by the elongation apparatus.</text>
</comment>
<dbReference type="GO" id="GO:0004479">
    <property type="term" value="F:methionyl-tRNA formyltransferase activity"/>
    <property type="evidence" value="ECO:0007669"/>
    <property type="project" value="UniProtKB-UniRule"/>
</dbReference>
<proteinExistence type="inferred from homology"/>
<evidence type="ECO:0000256" key="7">
    <source>
        <dbReference type="ARBA" id="ARBA00048558"/>
    </source>
</evidence>
<dbReference type="Pfam" id="PF00551">
    <property type="entry name" value="Formyl_trans_N"/>
    <property type="match status" value="1"/>
</dbReference>
<evidence type="ECO:0000256" key="3">
    <source>
        <dbReference type="ARBA" id="ARBA00012261"/>
    </source>
</evidence>
<dbReference type="InterPro" id="IPR005793">
    <property type="entry name" value="Formyl_trans_C"/>
</dbReference>
<dbReference type="HAMAP" id="MF_00182">
    <property type="entry name" value="Formyl_trans"/>
    <property type="match status" value="1"/>
</dbReference>
<sequence length="338" mass="38038">MENNKIITMNKERRTINPRIIFIGTPDFSAIILETLCENEFKPILVVTAPDKPVGRGQILTPPPVKITAQKYKIPVLQPEKIANCKLQIANLKPDLIVVAAYGQILPKEILEIPKFGCLNVHPSLLPKYRGASPIHATILNEDKKTGVTIILMDEKMDHGPILSQRAMMIEEAETAKSLHDKLANLGARLLLETIPKWQRGLIKPYPQDEKKVTFSKILTKEDGEINWKKTAEELEREIRAFSDWPGSFTFWKQGGIKMVRMKILKARVLKSTGGISYPIGKTLVVPQNELGVQCGEGLLSKKRDFLIIERLQMEGGKEMGSEEFLRGHTDFIGTILK</sequence>
<dbReference type="EMBL" id="PCRR01000031">
    <property type="protein sequence ID" value="PIP24586.1"/>
    <property type="molecule type" value="Genomic_DNA"/>
</dbReference>
<evidence type="ECO:0000259" key="9">
    <source>
        <dbReference type="Pfam" id="PF00551"/>
    </source>
</evidence>
<feature type="binding site" evidence="8">
    <location>
        <begin position="124"/>
        <end position="127"/>
    </location>
    <ligand>
        <name>(6S)-5,6,7,8-tetrahydrofolate</name>
        <dbReference type="ChEBI" id="CHEBI:57453"/>
    </ligand>
</feature>
<dbReference type="SUPFAM" id="SSF50486">
    <property type="entry name" value="FMT C-terminal domain-like"/>
    <property type="match status" value="1"/>
</dbReference>
<comment type="catalytic activity">
    <reaction evidence="7 8">
        <text>L-methionyl-tRNA(fMet) + (6R)-10-formyltetrahydrofolate = N-formyl-L-methionyl-tRNA(fMet) + (6S)-5,6,7,8-tetrahydrofolate + H(+)</text>
        <dbReference type="Rhea" id="RHEA:24380"/>
        <dbReference type="Rhea" id="RHEA-COMP:9952"/>
        <dbReference type="Rhea" id="RHEA-COMP:9953"/>
        <dbReference type="ChEBI" id="CHEBI:15378"/>
        <dbReference type="ChEBI" id="CHEBI:57453"/>
        <dbReference type="ChEBI" id="CHEBI:78530"/>
        <dbReference type="ChEBI" id="CHEBI:78844"/>
        <dbReference type="ChEBI" id="CHEBI:195366"/>
        <dbReference type="EC" id="2.1.2.9"/>
    </reaction>
</comment>
<gene>
    <name evidence="8" type="primary">fmt</name>
    <name evidence="11" type="ORF">COX33_01255</name>
</gene>
<dbReference type="EC" id="2.1.2.9" evidence="3 8"/>